<dbReference type="OrthoDB" id="153729at2"/>
<dbReference type="GO" id="GO:0005886">
    <property type="term" value="C:plasma membrane"/>
    <property type="evidence" value="ECO:0007669"/>
    <property type="project" value="UniProtKB-SubCell"/>
</dbReference>
<keyword evidence="1" id="KW-0812">Transmembrane</keyword>
<reference evidence="2 3" key="1">
    <citation type="journal article" date="2012" name="ISME J.">
        <title>Nitrification expanded: discovery, physiology and genomics of a nitrite-oxidizing bacterium from the phylum Chloroflexi.</title>
        <authorList>
            <person name="Sorokin D.Y."/>
            <person name="Lucker S."/>
            <person name="Vejmelkova D."/>
            <person name="Kostrikina N.A."/>
            <person name="Kleerebezem R."/>
            <person name="Rijpstra W.I."/>
            <person name="Damste J.S."/>
            <person name="Le Paslier D."/>
            <person name="Muyzer G."/>
            <person name="Wagner M."/>
            <person name="van Loosdrecht M.C."/>
            <person name="Daims H."/>
        </authorList>
    </citation>
    <scope>NUCLEOTIDE SEQUENCE [LARGE SCALE GENOMIC DNA]</scope>
    <source>
        <strain evidence="3">none</strain>
    </source>
</reference>
<dbReference type="Proteomes" id="UP000004221">
    <property type="component" value="Unassembled WGS sequence"/>
</dbReference>
<sequence>MADVAYDGAPGAGGVGRSTYRSPGIMSMVSMEWLKLVKRPMTWIVFLLMVPGTAGTIILSYVSVIFSNVDPEIRALNLQWQLLPGAVMNSVGKAGVLGGILMVVLAAGLIGSEYGWGTIRPLVASGASRSKVFLAKLITLIEVVISFVLLAIAAGWLASLVLTLIEGQPITLGVVDAAWLSDLGLSIARITFVIFVGATIAFSVAYMTRSLAAGIGIGIGWMILEQVLSLFLEKLDKMGEIIRDLLISTNTSALSMRVGFGPQEFPPGVPPEYQAVGILVLYCILLLGFAWLVFRRRDIASG</sequence>
<keyword evidence="3" id="KW-1185">Reference proteome</keyword>
<name>I4EE95_9BACT</name>
<evidence type="ECO:0000313" key="3">
    <source>
        <dbReference type="Proteomes" id="UP000004221"/>
    </source>
</evidence>
<dbReference type="AlphaFoldDB" id="I4EE95"/>
<proteinExistence type="predicted"/>
<dbReference type="GO" id="GO:0140359">
    <property type="term" value="F:ABC-type transporter activity"/>
    <property type="evidence" value="ECO:0007669"/>
    <property type="project" value="InterPro"/>
</dbReference>
<evidence type="ECO:0000256" key="1">
    <source>
        <dbReference type="SAM" id="Phobius"/>
    </source>
</evidence>
<accession>I4EE95</accession>
<organism evidence="2 3">
    <name type="scientific">Nitrolancea hollandica Lb</name>
    <dbReference type="NCBI Taxonomy" id="1129897"/>
    <lineage>
        <taxon>Bacteria</taxon>
        <taxon>Pseudomonadati</taxon>
        <taxon>Thermomicrobiota</taxon>
        <taxon>Thermomicrobia</taxon>
        <taxon>Sphaerobacterales</taxon>
        <taxon>Sphaerobacterineae</taxon>
        <taxon>Sphaerobacteraceae</taxon>
        <taxon>Nitrolancea</taxon>
    </lineage>
</organism>
<feature type="transmembrane region" description="Helical" evidence="1">
    <location>
        <begin position="273"/>
        <end position="294"/>
    </location>
</feature>
<dbReference type="PANTHER" id="PTHR37305">
    <property type="entry name" value="INTEGRAL MEMBRANE PROTEIN-RELATED"/>
    <property type="match status" value="1"/>
</dbReference>
<evidence type="ECO:0008006" key="4">
    <source>
        <dbReference type="Google" id="ProtNLM"/>
    </source>
</evidence>
<feature type="transmembrane region" description="Helical" evidence="1">
    <location>
        <begin position="211"/>
        <end position="232"/>
    </location>
</feature>
<comment type="caution">
    <text evidence="2">The sequence shown here is derived from an EMBL/GenBank/DDBJ whole genome shotgun (WGS) entry which is preliminary data.</text>
</comment>
<feature type="transmembrane region" description="Helical" evidence="1">
    <location>
        <begin position="86"/>
        <end position="111"/>
    </location>
</feature>
<feature type="transmembrane region" description="Helical" evidence="1">
    <location>
        <begin position="132"/>
        <end position="165"/>
    </location>
</feature>
<dbReference type="PANTHER" id="PTHR37305:SF1">
    <property type="entry name" value="MEMBRANE PROTEIN"/>
    <property type="match status" value="1"/>
</dbReference>
<protein>
    <recommendedName>
        <fullName evidence="4">ABC transporter permease</fullName>
    </recommendedName>
</protein>
<dbReference type="Pfam" id="PF12730">
    <property type="entry name" value="ABC2_membrane_4"/>
    <property type="match status" value="1"/>
</dbReference>
<dbReference type="EMBL" id="CAGS01000085">
    <property type="protein sequence ID" value="CCF83007.1"/>
    <property type="molecule type" value="Genomic_DNA"/>
</dbReference>
<evidence type="ECO:0000313" key="2">
    <source>
        <dbReference type="EMBL" id="CCF83007.1"/>
    </source>
</evidence>
<feature type="transmembrane region" description="Helical" evidence="1">
    <location>
        <begin position="185"/>
        <end position="204"/>
    </location>
</feature>
<keyword evidence="1" id="KW-0472">Membrane</keyword>
<dbReference type="RefSeq" id="WP_008475656.1">
    <property type="nucleotide sequence ID" value="NZ_CAGS01000085.1"/>
</dbReference>
<keyword evidence="1" id="KW-1133">Transmembrane helix</keyword>
<gene>
    <name evidence="2" type="ORF">NITHO_1750022</name>
</gene>
<feature type="transmembrane region" description="Helical" evidence="1">
    <location>
        <begin position="43"/>
        <end position="66"/>
    </location>
</feature>